<keyword evidence="2" id="KW-0687">Ribonucleoprotein</keyword>
<sequence length="156" mass="17903">MFVTRLFRYVMEHYPHLDNDIYNVVDRVMRPLALRQTRRPRSDHGIPKARHSISSSSTHRFGSSSYQEYNDNDEGTSRASTSSPNSYLNSLSPLTHQTYNILTSSEQTDRLLLIRQTNLLNQTQQIHKEVRGGFKSFGKALKGVFGKKKKEDIGSN</sequence>
<proteinExistence type="predicted"/>
<comment type="caution">
    <text evidence="2">The sequence shown here is derived from an EMBL/GenBank/DDBJ whole genome shotgun (WGS) entry which is preliminary data.</text>
</comment>
<dbReference type="GO" id="GO:0005840">
    <property type="term" value="C:ribosome"/>
    <property type="evidence" value="ECO:0007669"/>
    <property type="project" value="UniProtKB-KW"/>
</dbReference>
<dbReference type="EMBL" id="BKCJ010604425">
    <property type="protein sequence ID" value="GFB33413.1"/>
    <property type="molecule type" value="Genomic_DNA"/>
</dbReference>
<accession>A0A699LH22</accession>
<feature type="region of interest" description="Disordered" evidence="1">
    <location>
        <begin position="35"/>
        <end position="86"/>
    </location>
</feature>
<feature type="compositionally biased region" description="Low complexity" evidence="1">
    <location>
        <begin position="52"/>
        <end position="65"/>
    </location>
</feature>
<name>A0A699LH22_TANCI</name>
<reference evidence="2" key="1">
    <citation type="journal article" date="2019" name="Sci. Rep.">
        <title>Draft genome of Tanacetum cinerariifolium, the natural source of mosquito coil.</title>
        <authorList>
            <person name="Yamashiro T."/>
            <person name="Shiraishi A."/>
            <person name="Satake H."/>
            <person name="Nakayama K."/>
        </authorList>
    </citation>
    <scope>NUCLEOTIDE SEQUENCE</scope>
</reference>
<dbReference type="AlphaFoldDB" id="A0A699LH22"/>
<organism evidence="2">
    <name type="scientific">Tanacetum cinerariifolium</name>
    <name type="common">Dalmatian daisy</name>
    <name type="synonym">Chrysanthemum cinerariifolium</name>
    <dbReference type="NCBI Taxonomy" id="118510"/>
    <lineage>
        <taxon>Eukaryota</taxon>
        <taxon>Viridiplantae</taxon>
        <taxon>Streptophyta</taxon>
        <taxon>Embryophyta</taxon>
        <taxon>Tracheophyta</taxon>
        <taxon>Spermatophyta</taxon>
        <taxon>Magnoliopsida</taxon>
        <taxon>eudicotyledons</taxon>
        <taxon>Gunneridae</taxon>
        <taxon>Pentapetalae</taxon>
        <taxon>asterids</taxon>
        <taxon>campanulids</taxon>
        <taxon>Asterales</taxon>
        <taxon>Asteraceae</taxon>
        <taxon>Asteroideae</taxon>
        <taxon>Anthemideae</taxon>
        <taxon>Anthemidinae</taxon>
        <taxon>Tanacetum</taxon>
    </lineage>
</organism>
<keyword evidence="2" id="KW-0689">Ribosomal protein</keyword>
<gene>
    <name evidence="2" type="ORF">Tci_705384</name>
</gene>
<evidence type="ECO:0000256" key="1">
    <source>
        <dbReference type="SAM" id="MobiDB-lite"/>
    </source>
</evidence>
<evidence type="ECO:0000313" key="2">
    <source>
        <dbReference type="EMBL" id="GFB33413.1"/>
    </source>
</evidence>
<protein>
    <submittedName>
        <fullName evidence="2">Ribosomal protein L7Ae/L30e/S12e/Gadd45</fullName>
    </submittedName>
</protein>